<proteinExistence type="predicted"/>
<keyword evidence="4" id="KW-1185">Reference proteome</keyword>
<evidence type="ECO:0000313" key="3">
    <source>
        <dbReference type="EMBL" id="MEJ8672101.1"/>
    </source>
</evidence>
<keyword evidence="3" id="KW-0808">Transferase</keyword>
<accession>A0ABU8UUT2</accession>
<dbReference type="InterPro" id="IPR001310">
    <property type="entry name" value="Histidine_triad_HIT"/>
</dbReference>
<feature type="short sequence motif" description="Histidine triad motif" evidence="1">
    <location>
        <begin position="121"/>
        <end position="125"/>
    </location>
</feature>
<keyword evidence="3" id="KW-0489">Methyltransferase</keyword>
<evidence type="ECO:0000313" key="4">
    <source>
        <dbReference type="Proteomes" id="UP001376459"/>
    </source>
</evidence>
<evidence type="ECO:0000256" key="1">
    <source>
        <dbReference type="PROSITE-ProRule" id="PRU00464"/>
    </source>
</evidence>
<reference evidence="3 4" key="1">
    <citation type="submission" date="2024-03" db="EMBL/GenBank/DDBJ databases">
        <title>Novel Streptomyces species of biotechnological and ecological value are a feature of Machair soil.</title>
        <authorList>
            <person name="Prole J.R."/>
            <person name="Goodfellow M."/>
            <person name="Allenby N."/>
            <person name="Ward A.C."/>
        </authorList>
    </citation>
    <scope>NUCLEOTIDE SEQUENCE [LARGE SCALE GENOMIC DNA]</scope>
    <source>
        <strain evidence="3 4">MS1.AVA.1</strain>
    </source>
</reference>
<dbReference type="EMBL" id="JBBKAK010000001">
    <property type="protein sequence ID" value="MEJ8672101.1"/>
    <property type="molecule type" value="Genomic_DNA"/>
</dbReference>
<dbReference type="Pfam" id="PF01230">
    <property type="entry name" value="HIT"/>
    <property type="match status" value="1"/>
</dbReference>
<dbReference type="GO" id="GO:0032259">
    <property type="term" value="P:methylation"/>
    <property type="evidence" value="ECO:0007669"/>
    <property type="project" value="UniProtKB-KW"/>
</dbReference>
<sequence length="173" mass="18990">MAGRRPTGPGARAVRNVGSLREIFRSEGARHDHRLLPHHRRRASARFVWQDPHATAFLSIAPLTPGHTLVVPRREVDQWTQVDGELLSHCMQVAQAVGQGVQRAWDAPRAGLLIAGFEVPHLHIHVAPMWGLGDLDFAHAKPEEDMSALDEAADKLRTALSELGFEHAVPPGA</sequence>
<dbReference type="SUPFAM" id="SSF54197">
    <property type="entry name" value="HIT-like"/>
    <property type="match status" value="1"/>
</dbReference>
<comment type="caution">
    <text evidence="3">The sequence shown here is derived from an EMBL/GenBank/DDBJ whole genome shotgun (WGS) entry which is preliminary data.</text>
</comment>
<feature type="domain" description="HIT" evidence="2">
    <location>
        <begin position="34"/>
        <end position="137"/>
    </location>
</feature>
<dbReference type="EC" id="2.1.1.-" evidence="3"/>
<protein>
    <submittedName>
        <fullName evidence="3">HIT family protein</fullName>
        <ecNumber evidence="3">2.1.1.-</ecNumber>
    </submittedName>
</protein>
<dbReference type="PANTHER" id="PTHR46648:SF1">
    <property type="entry name" value="ADENOSINE 5'-MONOPHOSPHORAMIDASE HNT1"/>
    <property type="match status" value="1"/>
</dbReference>
<dbReference type="PROSITE" id="PS51084">
    <property type="entry name" value="HIT_2"/>
    <property type="match status" value="1"/>
</dbReference>
<dbReference type="InterPro" id="IPR036265">
    <property type="entry name" value="HIT-like_sf"/>
</dbReference>
<dbReference type="GO" id="GO:0008168">
    <property type="term" value="F:methyltransferase activity"/>
    <property type="evidence" value="ECO:0007669"/>
    <property type="project" value="UniProtKB-KW"/>
</dbReference>
<dbReference type="PANTHER" id="PTHR46648">
    <property type="entry name" value="HIT FAMILY PROTEIN 1"/>
    <property type="match status" value="1"/>
</dbReference>
<dbReference type="PRINTS" id="PR00332">
    <property type="entry name" value="HISTRIAD"/>
</dbReference>
<dbReference type="InterPro" id="IPR011146">
    <property type="entry name" value="HIT-like"/>
</dbReference>
<name>A0ABU8UUT2_9ACTN</name>
<organism evidence="3 4">
    <name type="scientific">Streptomyces machairae</name>
    <dbReference type="NCBI Taxonomy" id="3134109"/>
    <lineage>
        <taxon>Bacteria</taxon>
        <taxon>Bacillati</taxon>
        <taxon>Actinomycetota</taxon>
        <taxon>Actinomycetes</taxon>
        <taxon>Kitasatosporales</taxon>
        <taxon>Streptomycetaceae</taxon>
        <taxon>Streptomyces</taxon>
    </lineage>
</organism>
<dbReference type="Gene3D" id="3.30.428.10">
    <property type="entry name" value="HIT-like"/>
    <property type="match status" value="1"/>
</dbReference>
<dbReference type="Proteomes" id="UP001376459">
    <property type="component" value="Unassembled WGS sequence"/>
</dbReference>
<evidence type="ECO:0000259" key="2">
    <source>
        <dbReference type="PROSITE" id="PS51084"/>
    </source>
</evidence>
<gene>
    <name evidence="3" type="ORF">WKI71_38395</name>
</gene>